<protein>
    <recommendedName>
        <fullName evidence="2">DUF6534 domain-containing protein</fullName>
    </recommendedName>
</protein>
<feature type="transmembrane region" description="Helical" evidence="1">
    <location>
        <begin position="207"/>
        <end position="227"/>
    </location>
</feature>
<dbReference type="HOGENOM" id="CLU_046025_5_0_1"/>
<sequence length="331" mass="37109">MTTPMVKDINSTFGAMLIGSFITMVIYGITTLQTYFYYLSFPKDIYWMKLLVALIWFLDTLHVIFMCHSIHFYLITGFGNPAALASGTWSLYTSIAINVLMAFVVQSFFTQRIHELCPKSKRWWVSSLIGFLVLAHVCFGMETVAYFFIKREFSRLREVSISSVLPFGVLAILSDILIAMALCLLLDSNRSDFEDTNHLINKLIVFAINRCILTSAVAVIEMIIFLILPNSFYPFAIDFIIGKLYANSLLATLNSRVTLPRVGSTEQLDSTSFNVASVVHNRGTESLALGTRGSEDRQGLGGVLDKESRHNTTISTAHTSVSRRTYPNTNV</sequence>
<organism evidence="3 4">
    <name type="scientific">Laccaria amethystina LaAM-08-1</name>
    <dbReference type="NCBI Taxonomy" id="1095629"/>
    <lineage>
        <taxon>Eukaryota</taxon>
        <taxon>Fungi</taxon>
        <taxon>Dikarya</taxon>
        <taxon>Basidiomycota</taxon>
        <taxon>Agaricomycotina</taxon>
        <taxon>Agaricomycetes</taxon>
        <taxon>Agaricomycetidae</taxon>
        <taxon>Agaricales</taxon>
        <taxon>Agaricineae</taxon>
        <taxon>Hydnangiaceae</taxon>
        <taxon>Laccaria</taxon>
    </lineage>
</organism>
<evidence type="ECO:0000259" key="2">
    <source>
        <dbReference type="Pfam" id="PF20152"/>
    </source>
</evidence>
<dbReference type="Proteomes" id="UP000054477">
    <property type="component" value="Unassembled WGS sequence"/>
</dbReference>
<keyword evidence="4" id="KW-1185">Reference proteome</keyword>
<feature type="transmembrane region" description="Helical" evidence="1">
    <location>
        <begin position="161"/>
        <end position="186"/>
    </location>
</feature>
<dbReference type="OrthoDB" id="3012488at2759"/>
<dbReference type="PANTHER" id="PTHR40465">
    <property type="entry name" value="CHROMOSOME 1, WHOLE GENOME SHOTGUN SEQUENCE"/>
    <property type="match status" value="1"/>
</dbReference>
<evidence type="ECO:0000256" key="1">
    <source>
        <dbReference type="SAM" id="Phobius"/>
    </source>
</evidence>
<accession>A0A0C9YQC6</accession>
<reference evidence="3 4" key="1">
    <citation type="submission" date="2014-04" db="EMBL/GenBank/DDBJ databases">
        <authorList>
            <consortium name="DOE Joint Genome Institute"/>
            <person name="Kuo A."/>
            <person name="Kohler A."/>
            <person name="Nagy L.G."/>
            <person name="Floudas D."/>
            <person name="Copeland A."/>
            <person name="Barry K.W."/>
            <person name="Cichocki N."/>
            <person name="Veneault-Fourrey C."/>
            <person name="LaButti K."/>
            <person name="Lindquist E.A."/>
            <person name="Lipzen A."/>
            <person name="Lundell T."/>
            <person name="Morin E."/>
            <person name="Murat C."/>
            <person name="Sun H."/>
            <person name="Tunlid A."/>
            <person name="Henrissat B."/>
            <person name="Grigoriev I.V."/>
            <person name="Hibbett D.S."/>
            <person name="Martin F."/>
            <person name="Nordberg H.P."/>
            <person name="Cantor M.N."/>
            <person name="Hua S.X."/>
        </authorList>
    </citation>
    <scope>NUCLEOTIDE SEQUENCE [LARGE SCALE GENOMIC DNA]</scope>
    <source>
        <strain evidence="3 4">LaAM-08-1</strain>
    </source>
</reference>
<dbReference type="PANTHER" id="PTHR40465:SF1">
    <property type="entry name" value="DUF6534 DOMAIN-CONTAINING PROTEIN"/>
    <property type="match status" value="1"/>
</dbReference>
<feature type="domain" description="DUF6534" evidence="2">
    <location>
        <begin position="172"/>
        <end position="257"/>
    </location>
</feature>
<dbReference type="Pfam" id="PF20152">
    <property type="entry name" value="DUF6534"/>
    <property type="match status" value="1"/>
</dbReference>
<dbReference type="EMBL" id="KN838536">
    <property type="protein sequence ID" value="KIK10263.1"/>
    <property type="molecule type" value="Genomic_DNA"/>
</dbReference>
<dbReference type="AlphaFoldDB" id="A0A0C9YQC6"/>
<reference evidence="4" key="2">
    <citation type="submission" date="2015-01" db="EMBL/GenBank/DDBJ databases">
        <title>Evolutionary Origins and Diversification of the Mycorrhizal Mutualists.</title>
        <authorList>
            <consortium name="DOE Joint Genome Institute"/>
            <consortium name="Mycorrhizal Genomics Consortium"/>
            <person name="Kohler A."/>
            <person name="Kuo A."/>
            <person name="Nagy L.G."/>
            <person name="Floudas D."/>
            <person name="Copeland A."/>
            <person name="Barry K.W."/>
            <person name="Cichocki N."/>
            <person name="Veneault-Fourrey C."/>
            <person name="LaButti K."/>
            <person name="Lindquist E.A."/>
            <person name="Lipzen A."/>
            <person name="Lundell T."/>
            <person name="Morin E."/>
            <person name="Murat C."/>
            <person name="Riley R."/>
            <person name="Ohm R."/>
            <person name="Sun H."/>
            <person name="Tunlid A."/>
            <person name="Henrissat B."/>
            <person name="Grigoriev I.V."/>
            <person name="Hibbett D.S."/>
            <person name="Martin F."/>
        </authorList>
    </citation>
    <scope>NUCLEOTIDE SEQUENCE [LARGE SCALE GENOMIC DNA]</scope>
    <source>
        <strain evidence="4">LaAM-08-1</strain>
    </source>
</reference>
<dbReference type="InterPro" id="IPR045339">
    <property type="entry name" value="DUF6534"/>
</dbReference>
<proteinExistence type="predicted"/>
<feature type="transmembrane region" description="Helical" evidence="1">
    <location>
        <begin position="123"/>
        <end position="149"/>
    </location>
</feature>
<feature type="transmembrane region" description="Helical" evidence="1">
    <location>
        <begin position="89"/>
        <end position="111"/>
    </location>
</feature>
<keyword evidence="1" id="KW-0472">Membrane</keyword>
<gene>
    <name evidence="3" type="ORF">K443DRAFT_670885</name>
</gene>
<feature type="transmembrane region" description="Helical" evidence="1">
    <location>
        <begin position="12"/>
        <end position="38"/>
    </location>
</feature>
<evidence type="ECO:0000313" key="3">
    <source>
        <dbReference type="EMBL" id="KIK10263.1"/>
    </source>
</evidence>
<evidence type="ECO:0000313" key="4">
    <source>
        <dbReference type="Proteomes" id="UP000054477"/>
    </source>
</evidence>
<keyword evidence="1" id="KW-0812">Transmembrane</keyword>
<keyword evidence="1" id="KW-1133">Transmembrane helix</keyword>
<name>A0A0C9YQC6_9AGAR</name>
<dbReference type="STRING" id="1095629.A0A0C9YQC6"/>
<feature type="transmembrane region" description="Helical" evidence="1">
    <location>
        <begin position="50"/>
        <end position="74"/>
    </location>
</feature>